<name>A0A6J5P0F9_9CAUD</name>
<proteinExistence type="predicted"/>
<evidence type="ECO:0000313" key="1">
    <source>
        <dbReference type="EMBL" id="CAB4162838.1"/>
    </source>
</evidence>
<reference evidence="1" key="1">
    <citation type="submission" date="2020-04" db="EMBL/GenBank/DDBJ databases">
        <authorList>
            <person name="Chiriac C."/>
            <person name="Salcher M."/>
            <person name="Ghai R."/>
            <person name="Kavagutti S V."/>
        </authorList>
    </citation>
    <scope>NUCLEOTIDE SEQUENCE</scope>
</reference>
<protein>
    <submittedName>
        <fullName evidence="1">Uncharacterized protein</fullName>
    </submittedName>
</protein>
<sequence>MADKNFIVKNGLTVNTGFSVNSTAIYWSNVFSMNSTSYSGSSNSSTYSNSSVTNTFTIGTSGYFVSNGNVGFGTNAPGAKISAKGRVSIYDSGLSEDLGYNGGLAITRANTSGQYINLIRYGIIPWSIGTVYNTSTFAIGIGSNTDSSFTNPTFNILSTGEVGIGTTTPSYTLDVNGALRVKNDLYLTKGSSPLIATTDAYDLRLGVNSNEYMRIQYSTGNIGIGTSSPTAKLDISGGIKMASPYSFHMVASSSNTNYKIWDILADNTANNTLYFRAINDDYTAAASWLTVDRTGYAPGNIVFYNGSNLERMRIASTGYVGIGTASPGYKLEVNGTIASIGYAGRSGTSGSLGNIFNIFWAESSYPQIYIDDSYQGVIETSARTTGSIGTYTLAYYSGASSLAPASTVDGSTLYYADTYNYGANVGSGTWRLMSQLTGLTAGSAALFKRIA</sequence>
<accession>A0A6J5P0F9</accession>
<dbReference type="EMBL" id="LR796734">
    <property type="protein sequence ID" value="CAB4162838.1"/>
    <property type="molecule type" value="Genomic_DNA"/>
</dbReference>
<organism evidence="1">
    <name type="scientific">uncultured Caudovirales phage</name>
    <dbReference type="NCBI Taxonomy" id="2100421"/>
    <lineage>
        <taxon>Viruses</taxon>
        <taxon>Duplodnaviria</taxon>
        <taxon>Heunggongvirae</taxon>
        <taxon>Uroviricota</taxon>
        <taxon>Caudoviricetes</taxon>
        <taxon>Peduoviridae</taxon>
        <taxon>Maltschvirus</taxon>
        <taxon>Maltschvirus maltsch</taxon>
    </lineage>
</organism>
<gene>
    <name evidence="1" type="ORF">UFOVP787_140</name>
</gene>